<dbReference type="Gene3D" id="1.10.510.10">
    <property type="entry name" value="Transferase(Phosphotransferase) domain 1"/>
    <property type="match status" value="1"/>
</dbReference>
<evidence type="ECO:0000313" key="3">
    <source>
        <dbReference type="EMBL" id="EME83196.1"/>
    </source>
</evidence>
<dbReference type="SUPFAM" id="SSF56112">
    <property type="entry name" value="Protein kinase-like (PK-like)"/>
    <property type="match status" value="1"/>
</dbReference>
<feature type="region of interest" description="Disordered" evidence="1">
    <location>
        <begin position="333"/>
        <end position="366"/>
    </location>
</feature>
<dbReference type="PROSITE" id="PS50011">
    <property type="entry name" value="PROTEIN_KINASE_DOM"/>
    <property type="match status" value="1"/>
</dbReference>
<dbReference type="InterPro" id="IPR011009">
    <property type="entry name" value="Kinase-like_dom_sf"/>
</dbReference>
<feature type="domain" description="Protein kinase" evidence="2">
    <location>
        <begin position="25"/>
        <end position="366"/>
    </location>
</feature>
<dbReference type="Proteomes" id="UP000016932">
    <property type="component" value="Unassembled WGS sequence"/>
</dbReference>
<protein>
    <recommendedName>
        <fullName evidence="2">Protein kinase domain-containing protein</fullName>
    </recommendedName>
</protein>
<keyword evidence="4" id="KW-1185">Reference proteome</keyword>
<evidence type="ECO:0000256" key="1">
    <source>
        <dbReference type="SAM" id="MobiDB-lite"/>
    </source>
</evidence>
<gene>
    <name evidence="3" type="ORF">MYCFIDRAFT_84872</name>
</gene>
<dbReference type="KEGG" id="pfj:MYCFIDRAFT_84872"/>
<dbReference type="HOGENOM" id="CLU_756775_0_0_1"/>
<dbReference type="OrthoDB" id="3649535at2759"/>
<proteinExistence type="predicted"/>
<dbReference type="eggNOG" id="ENOG502TBZH">
    <property type="taxonomic scope" value="Eukaryota"/>
</dbReference>
<organism evidence="3 4">
    <name type="scientific">Pseudocercospora fijiensis (strain CIRAD86)</name>
    <name type="common">Black leaf streak disease fungus</name>
    <name type="synonym">Mycosphaerella fijiensis</name>
    <dbReference type="NCBI Taxonomy" id="383855"/>
    <lineage>
        <taxon>Eukaryota</taxon>
        <taxon>Fungi</taxon>
        <taxon>Dikarya</taxon>
        <taxon>Ascomycota</taxon>
        <taxon>Pezizomycotina</taxon>
        <taxon>Dothideomycetes</taxon>
        <taxon>Dothideomycetidae</taxon>
        <taxon>Mycosphaerellales</taxon>
        <taxon>Mycosphaerellaceae</taxon>
        <taxon>Pseudocercospora</taxon>
    </lineage>
</organism>
<dbReference type="InterPro" id="IPR000719">
    <property type="entry name" value="Prot_kinase_dom"/>
</dbReference>
<evidence type="ECO:0000313" key="4">
    <source>
        <dbReference type="Proteomes" id="UP000016932"/>
    </source>
</evidence>
<dbReference type="GeneID" id="19342271"/>
<dbReference type="VEuPathDB" id="FungiDB:MYCFIDRAFT_84872"/>
<accession>M3AF15</accession>
<dbReference type="EMBL" id="KB446558">
    <property type="protein sequence ID" value="EME83196.1"/>
    <property type="molecule type" value="Genomic_DNA"/>
</dbReference>
<dbReference type="AlphaFoldDB" id="M3AF15"/>
<sequence>MSPPGLQTGSAMSTDTTKQTFLETNHIVRELASGMFGTVYISIPKAITENILSNATTTTSLYSNLRQNLQVVKISKSVDMTREISLLKAFKVKTPSSSAFTLPNLLASDPSQPPLWLTLTYLNGGTLHDLLDHCYQNPTLRIPTSLLWHWISQIAQTLLFLHLGLTIIMAEDDAKTPPRLVSDDSWTPTIHNDIHYENLIFNLPLPNNANSYPDLILSDFGNSKKHSTDPSPGLAIPWKTHKEKQIGDILCELEQLANKVEDKDEVLGELFDQTPKFRDDDDDDAELEFFEKMIGTAERRKKELWKELPDGLKEYFEGKGVGDEELQKFVEEVRGEKGARSKASPSSSSSSEVQDGKTAGCGCVAL</sequence>
<dbReference type="RefSeq" id="XP_007926494.1">
    <property type="nucleotide sequence ID" value="XM_007928303.1"/>
</dbReference>
<reference evidence="3 4" key="1">
    <citation type="journal article" date="2012" name="PLoS Pathog.">
        <title>Diverse lifestyles and strategies of plant pathogenesis encoded in the genomes of eighteen Dothideomycetes fungi.</title>
        <authorList>
            <person name="Ohm R.A."/>
            <person name="Feau N."/>
            <person name="Henrissat B."/>
            <person name="Schoch C.L."/>
            <person name="Horwitz B.A."/>
            <person name="Barry K.W."/>
            <person name="Condon B.J."/>
            <person name="Copeland A.C."/>
            <person name="Dhillon B."/>
            <person name="Glaser F."/>
            <person name="Hesse C.N."/>
            <person name="Kosti I."/>
            <person name="LaButti K."/>
            <person name="Lindquist E.A."/>
            <person name="Lucas S."/>
            <person name="Salamov A.A."/>
            <person name="Bradshaw R.E."/>
            <person name="Ciuffetti L."/>
            <person name="Hamelin R.C."/>
            <person name="Kema G.H.J."/>
            <person name="Lawrence C."/>
            <person name="Scott J.A."/>
            <person name="Spatafora J.W."/>
            <person name="Turgeon B.G."/>
            <person name="de Wit P.J.G.M."/>
            <person name="Zhong S."/>
            <person name="Goodwin S.B."/>
            <person name="Grigoriev I.V."/>
        </authorList>
    </citation>
    <scope>NUCLEOTIDE SEQUENCE [LARGE SCALE GENOMIC DNA]</scope>
    <source>
        <strain evidence="3 4">CIRAD86</strain>
    </source>
</reference>
<evidence type="ECO:0000259" key="2">
    <source>
        <dbReference type="PROSITE" id="PS50011"/>
    </source>
</evidence>
<name>M3AF15_PSEFD</name>
<dbReference type="SMART" id="SM00220">
    <property type="entry name" value="S_TKc"/>
    <property type="match status" value="1"/>
</dbReference>
<feature type="compositionally biased region" description="Low complexity" evidence="1">
    <location>
        <begin position="341"/>
        <end position="351"/>
    </location>
</feature>
<dbReference type="GO" id="GO:0005524">
    <property type="term" value="F:ATP binding"/>
    <property type="evidence" value="ECO:0007669"/>
    <property type="project" value="InterPro"/>
</dbReference>
<dbReference type="GO" id="GO:0004672">
    <property type="term" value="F:protein kinase activity"/>
    <property type="evidence" value="ECO:0007669"/>
    <property type="project" value="InterPro"/>
</dbReference>